<dbReference type="RefSeq" id="WP_151860638.1">
    <property type="nucleotide sequence ID" value="NZ_WBZC01000016.1"/>
</dbReference>
<sequence>MPRYKNPIPVVDFPDKKQHVDLDENEYNFKESVYFAFIDVLGFKKAFDDNRQTITDPTDDKFAEKFKRVFRYYFSLMNSANFVKRGRSLCYAGQTSDSLYFYTEREDILVEFLKIYVHFSAYAMTQDVFFRGGIAKGRLFYKRNYQFYGDSVINAYMLESQISKNPIIVIDENTYNAIAVSSECNKLVDKKNERYYIKPFAYLEQKFDLDFDESSLIIRNIDEDLLKSTIEQNKIRFEYDARNYEKYVFLLNEYQAYFKKSRVK</sequence>
<dbReference type="AlphaFoldDB" id="A0A6I0FHI7"/>
<dbReference type="OrthoDB" id="254488at2"/>
<accession>A0A6I0FHI7</accession>
<proteinExistence type="predicted"/>
<reference evidence="1 2" key="1">
    <citation type="submission" date="2019-10" db="EMBL/GenBank/DDBJ databases">
        <title>Alkaliphilus serpentinus sp. nov. and Alkaliphilus pronyensis sp. nov., two novel anaerobic alkaliphilic species isolated from the serpentinized-hosted hydrothermal field of the Prony Bay (New Caledonia).</title>
        <authorList>
            <person name="Postec A."/>
        </authorList>
    </citation>
    <scope>NUCLEOTIDE SEQUENCE [LARGE SCALE GENOMIC DNA]</scope>
    <source>
        <strain evidence="1 2">LacV</strain>
    </source>
</reference>
<evidence type="ECO:0008006" key="3">
    <source>
        <dbReference type="Google" id="ProtNLM"/>
    </source>
</evidence>
<protein>
    <recommendedName>
        <fullName evidence="3">Guanylate cyclase domain-containing protein</fullName>
    </recommendedName>
</protein>
<keyword evidence="2" id="KW-1185">Reference proteome</keyword>
<gene>
    <name evidence="1" type="ORF">F8154_05680</name>
</gene>
<evidence type="ECO:0000313" key="2">
    <source>
        <dbReference type="Proteomes" id="UP000432715"/>
    </source>
</evidence>
<evidence type="ECO:0000313" key="1">
    <source>
        <dbReference type="EMBL" id="KAB3535621.1"/>
    </source>
</evidence>
<dbReference type="EMBL" id="WBZC01000016">
    <property type="protein sequence ID" value="KAB3535621.1"/>
    <property type="molecule type" value="Genomic_DNA"/>
</dbReference>
<dbReference type="Proteomes" id="UP000432715">
    <property type="component" value="Unassembled WGS sequence"/>
</dbReference>
<comment type="caution">
    <text evidence="1">The sequence shown here is derived from an EMBL/GenBank/DDBJ whole genome shotgun (WGS) entry which is preliminary data.</text>
</comment>
<organism evidence="1 2">
    <name type="scientific">Alkaliphilus pronyensis</name>
    <dbReference type="NCBI Taxonomy" id="1482732"/>
    <lineage>
        <taxon>Bacteria</taxon>
        <taxon>Bacillati</taxon>
        <taxon>Bacillota</taxon>
        <taxon>Clostridia</taxon>
        <taxon>Peptostreptococcales</taxon>
        <taxon>Natronincolaceae</taxon>
        <taxon>Alkaliphilus</taxon>
    </lineage>
</organism>
<name>A0A6I0FHI7_9FIRM</name>